<proteinExistence type="predicted"/>
<gene>
    <name evidence="2" type="ORF">GCM10011610_53210</name>
</gene>
<dbReference type="InterPro" id="IPR016181">
    <property type="entry name" value="Acyl_CoA_acyltransferase"/>
</dbReference>
<dbReference type="InterPro" id="IPR000182">
    <property type="entry name" value="GNAT_dom"/>
</dbReference>
<evidence type="ECO:0000313" key="3">
    <source>
        <dbReference type="Proteomes" id="UP000658127"/>
    </source>
</evidence>
<comment type="caution">
    <text evidence="2">The sequence shown here is derived from an EMBL/GenBank/DDBJ whole genome shotgun (WGS) entry which is preliminary data.</text>
</comment>
<accession>A0ABQ2KUU0</accession>
<dbReference type="PANTHER" id="PTHR43441:SF3">
    <property type="entry name" value="ACETYLTRANSFERASE"/>
    <property type="match status" value="1"/>
</dbReference>
<dbReference type="SUPFAM" id="SSF55729">
    <property type="entry name" value="Acyl-CoA N-acyltransferases (Nat)"/>
    <property type="match status" value="1"/>
</dbReference>
<dbReference type="InterPro" id="IPR051908">
    <property type="entry name" value="Ribosomal_N-acetyltransferase"/>
</dbReference>
<reference evidence="3" key="1">
    <citation type="journal article" date="2019" name="Int. J. Syst. Evol. Microbiol.">
        <title>The Global Catalogue of Microorganisms (GCM) 10K type strain sequencing project: providing services to taxonomists for standard genome sequencing and annotation.</title>
        <authorList>
            <consortium name="The Broad Institute Genomics Platform"/>
            <consortium name="The Broad Institute Genome Sequencing Center for Infectious Disease"/>
            <person name="Wu L."/>
            <person name="Ma J."/>
        </authorList>
    </citation>
    <scope>NUCLEOTIDE SEQUENCE [LARGE SCALE GENOMIC DNA]</scope>
    <source>
        <strain evidence="3">CGMCC 4.7329</strain>
    </source>
</reference>
<sequence>MDTEQLPALEPGIVPPDRVVVGDLVIRRWQPEDLAAKFAAVTASFEQLHQWMDWAAEPPVFDEMRAAHETVTTHWPTPDGGFNYGIFGRCGALLGVVGLHDRVGPATLEIGYWCHVDHVGRGVITRAAGALTTIALALPGVARIEIHCDAANIRSAAVPRRLGYRLERIAPRPRKSPGDSGHGMCWVKE</sequence>
<dbReference type="RefSeq" id="WP_189033174.1">
    <property type="nucleotide sequence ID" value="NZ_BMNE01000006.1"/>
</dbReference>
<protein>
    <submittedName>
        <fullName evidence="2">Acetyltransferase</fullName>
    </submittedName>
</protein>
<dbReference type="EMBL" id="BMNE01000006">
    <property type="protein sequence ID" value="GGN92201.1"/>
    <property type="molecule type" value="Genomic_DNA"/>
</dbReference>
<evidence type="ECO:0000259" key="1">
    <source>
        <dbReference type="PROSITE" id="PS51186"/>
    </source>
</evidence>
<dbReference type="Gene3D" id="3.40.630.30">
    <property type="match status" value="1"/>
</dbReference>
<organism evidence="2 3">
    <name type="scientific">Nocardia rhizosphaerihabitans</name>
    <dbReference type="NCBI Taxonomy" id="1691570"/>
    <lineage>
        <taxon>Bacteria</taxon>
        <taxon>Bacillati</taxon>
        <taxon>Actinomycetota</taxon>
        <taxon>Actinomycetes</taxon>
        <taxon>Mycobacteriales</taxon>
        <taxon>Nocardiaceae</taxon>
        <taxon>Nocardia</taxon>
    </lineage>
</organism>
<keyword evidence="3" id="KW-1185">Reference proteome</keyword>
<name>A0ABQ2KUU0_9NOCA</name>
<dbReference type="Pfam" id="PF13302">
    <property type="entry name" value="Acetyltransf_3"/>
    <property type="match status" value="1"/>
</dbReference>
<feature type="domain" description="N-acetyltransferase" evidence="1">
    <location>
        <begin position="24"/>
        <end position="189"/>
    </location>
</feature>
<dbReference type="PROSITE" id="PS51186">
    <property type="entry name" value="GNAT"/>
    <property type="match status" value="1"/>
</dbReference>
<dbReference type="PANTHER" id="PTHR43441">
    <property type="entry name" value="RIBOSOMAL-PROTEIN-SERINE ACETYLTRANSFERASE"/>
    <property type="match status" value="1"/>
</dbReference>
<dbReference type="Proteomes" id="UP000658127">
    <property type="component" value="Unassembled WGS sequence"/>
</dbReference>
<evidence type="ECO:0000313" key="2">
    <source>
        <dbReference type="EMBL" id="GGN92201.1"/>
    </source>
</evidence>